<keyword evidence="1" id="KW-0732">Signal</keyword>
<keyword evidence="4" id="KW-1185">Reference proteome</keyword>
<accession>A0A841Q6A5</accession>
<evidence type="ECO:0000313" key="3">
    <source>
        <dbReference type="EMBL" id="MBB6453950.1"/>
    </source>
</evidence>
<dbReference type="Gene3D" id="3.40.190.10">
    <property type="entry name" value="Periplasmic binding protein-like II"/>
    <property type="match status" value="1"/>
</dbReference>
<reference evidence="3 4" key="1">
    <citation type="submission" date="2020-08" db="EMBL/GenBank/DDBJ databases">
        <title>Genomic Encyclopedia of Type Strains, Phase IV (KMG-IV): sequencing the most valuable type-strain genomes for metagenomic binning, comparative biology and taxonomic classification.</title>
        <authorList>
            <person name="Goeker M."/>
        </authorList>
    </citation>
    <scope>NUCLEOTIDE SEQUENCE [LARGE SCALE GENOMIC DNA]</scope>
    <source>
        <strain evidence="3 4">DSM 19612</strain>
    </source>
</reference>
<name>A0A841Q6A5_9BACI</name>
<evidence type="ECO:0000313" key="4">
    <source>
        <dbReference type="Proteomes" id="UP000581688"/>
    </source>
</evidence>
<dbReference type="AlphaFoldDB" id="A0A841Q6A5"/>
<dbReference type="SUPFAM" id="SSF53850">
    <property type="entry name" value="Periplasmic binding protein-like II"/>
    <property type="match status" value="1"/>
</dbReference>
<dbReference type="GO" id="GO:0043190">
    <property type="term" value="C:ATP-binding cassette (ABC) transporter complex"/>
    <property type="evidence" value="ECO:0007669"/>
    <property type="project" value="InterPro"/>
</dbReference>
<feature type="domain" description="ABC-type glycine betaine transport system substrate-binding" evidence="2">
    <location>
        <begin position="36"/>
        <end position="299"/>
    </location>
</feature>
<organism evidence="3 4">
    <name type="scientific">Salirhabdus euzebyi</name>
    <dbReference type="NCBI Taxonomy" id="394506"/>
    <lineage>
        <taxon>Bacteria</taxon>
        <taxon>Bacillati</taxon>
        <taxon>Bacillota</taxon>
        <taxon>Bacilli</taxon>
        <taxon>Bacillales</taxon>
        <taxon>Bacillaceae</taxon>
        <taxon>Salirhabdus</taxon>
    </lineage>
</organism>
<dbReference type="RefSeq" id="WP_174496516.1">
    <property type="nucleotide sequence ID" value="NZ_CADDWK010000008.1"/>
</dbReference>
<dbReference type="EMBL" id="JACHGH010000006">
    <property type="protein sequence ID" value="MBB6453950.1"/>
    <property type="molecule type" value="Genomic_DNA"/>
</dbReference>
<feature type="signal peptide" evidence="1">
    <location>
        <begin position="1"/>
        <end position="18"/>
    </location>
</feature>
<evidence type="ECO:0000256" key="1">
    <source>
        <dbReference type="SAM" id="SignalP"/>
    </source>
</evidence>
<dbReference type="PROSITE" id="PS51257">
    <property type="entry name" value="PROKAR_LIPOPROTEIN"/>
    <property type="match status" value="1"/>
</dbReference>
<evidence type="ECO:0000259" key="2">
    <source>
        <dbReference type="Pfam" id="PF04069"/>
    </source>
</evidence>
<sequence length="304" mass="34068">MKKLLFATVLAALVLALAACGDSKESADGGVVFEYGSQSYTDPKIMAQVVKVLVEDQTDHEVNITEDIQASPQIMAALDREEFDFATLYSGEVYNNHFDEDEVEYSTDPQRTIEQAQELFGAKYDMKWYDSIGFSNQYGIAIQGDFAAENNITTMSELEPFADELTVGTDSSWVERANDGYEGYQEAYGYSFGDVRGMEVSLMYEGIKNDELDVVTAYTVDPQILEYNLTLLEDDKAFFPPYDASLVARNAVIDEYPEVSDILDSIVGLISTEEMTQLIHEVDINKRSTEEVAIEFLQEKGMLE</sequence>
<dbReference type="Proteomes" id="UP000581688">
    <property type="component" value="Unassembled WGS sequence"/>
</dbReference>
<gene>
    <name evidence="3" type="ORF">HNQ94_002401</name>
</gene>
<feature type="chain" id="PRO_5038973638" evidence="1">
    <location>
        <begin position="19"/>
        <end position="304"/>
    </location>
</feature>
<dbReference type="Pfam" id="PF04069">
    <property type="entry name" value="OpuAC"/>
    <property type="match status" value="1"/>
</dbReference>
<comment type="caution">
    <text evidence="3">The sequence shown here is derived from an EMBL/GenBank/DDBJ whole genome shotgun (WGS) entry which is preliminary data.</text>
</comment>
<dbReference type="Gene3D" id="3.40.190.120">
    <property type="entry name" value="Osmoprotection protein (prox), domain 2"/>
    <property type="match status" value="1"/>
</dbReference>
<dbReference type="InterPro" id="IPR007210">
    <property type="entry name" value="ABC_Gly_betaine_transp_sub-bd"/>
</dbReference>
<proteinExistence type="predicted"/>
<dbReference type="GO" id="GO:0022857">
    <property type="term" value="F:transmembrane transporter activity"/>
    <property type="evidence" value="ECO:0007669"/>
    <property type="project" value="InterPro"/>
</dbReference>
<protein>
    <submittedName>
        <fullName evidence="3">Osmoprotectant transport system substrate-binding protein</fullName>
    </submittedName>
</protein>